<feature type="chain" id="PRO_5045053798" evidence="2">
    <location>
        <begin position="28"/>
        <end position="276"/>
    </location>
</feature>
<gene>
    <name evidence="4" type="ORF">PQU95_05695</name>
</gene>
<dbReference type="EMBL" id="JAQQLF010000006">
    <property type="protein sequence ID" value="MDC7716707.1"/>
    <property type="molecule type" value="Genomic_DNA"/>
</dbReference>
<dbReference type="Proteomes" id="UP001219956">
    <property type="component" value="Unassembled WGS sequence"/>
</dbReference>
<accession>A0ABT5IVU4</accession>
<dbReference type="SUPFAM" id="SSF53850">
    <property type="entry name" value="Periplasmic binding protein-like II"/>
    <property type="match status" value="1"/>
</dbReference>
<evidence type="ECO:0000256" key="1">
    <source>
        <dbReference type="ARBA" id="ARBA00022729"/>
    </source>
</evidence>
<sequence>MTCLRSPCFARSAWLLAASLLAAPTMAQTHRACTQLIASGNPEYPPFLWVGHDDEKTLQGANAELMQLLSREIGIPIVMRNAGPWARVQEAAKAGRIDLIAGAFYTLPRRLYMSYIQTPFYQTRSAVWTRENKALSYTKWADLVGRNGITVVNNSFGEEFDRFAEQRLTMQTVGSVENAMRMLSMGRADYLIYEEAPGQAYANKLGIRNIRVASTPISREPLYLTLTHQSPCFSPQLYDRLNKAMKKLVDSNVMEQLVASHSERWQTLQDEQLEIR</sequence>
<evidence type="ECO:0000259" key="3">
    <source>
        <dbReference type="SMART" id="SM00062"/>
    </source>
</evidence>
<proteinExistence type="predicted"/>
<feature type="domain" description="Solute-binding protein family 3/N-terminal" evidence="3">
    <location>
        <begin position="35"/>
        <end position="269"/>
    </location>
</feature>
<dbReference type="RefSeq" id="WP_272751102.1">
    <property type="nucleotide sequence ID" value="NZ_JAQQLF010000006.1"/>
</dbReference>
<feature type="signal peptide" evidence="2">
    <location>
        <begin position="1"/>
        <end position="27"/>
    </location>
</feature>
<dbReference type="PANTHER" id="PTHR35936:SF6">
    <property type="entry name" value="AMINO ACID ABC TRANSPORTER SUBSTRATE-BINDING PAAT FAMILY PROTEIN"/>
    <property type="match status" value="1"/>
</dbReference>
<dbReference type="SMART" id="SM00062">
    <property type="entry name" value="PBPb"/>
    <property type="match status" value="1"/>
</dbReference>
<keyword evidence="5" id="KW-1185">Reference proteome</keyword>
<name>A0ABT5IVU4_9NEIS</name>
<evidence type="ECO:0000313" key="4">
    <source>
        <dbReference type="EMBL" id="MDC7716707.1"/>
    </source>
</evidence>
<dbReference type="Pfam" id="PF00497">
    <property type="entry name" value="SBP_bac_3"/>
    <property type="match status" value="1"/>
</dbReference>
<dbReference type="InterPro" id="IPR001638">
    <property type="entry name" value="Solute-binding_3/MltF_N"/>
</dbReference>
<evidence type="ECO:0000256" key="2">
    <source>
        <dbReference type="SAM" id="SignalP"/>
    </source>
</evidence>
<organism evidence="4 5">
    <name type="scientific">Vogesella aquatica</name>
    <dbReference type="NCBI Taxonomy" id="2984206"/>
    <lineage>
        <taxon>Bacteria</taxon>
        <taxon>Pseudomonadati</taxon>
        <taxon>Pseudomonadota</taxon>
        <taxon>Betaproteobacteria</taxon>
        <taxon>Neisseriales</taxon>
        <taxon>Chromobacteriaceae</taxon>
        <taxon>Vogesella</taxon>
    </lineage>
</organism>
<keyword evidence="1 2" id="KW-0732">Signal</keyword>
<evidence type="ECO:0000313" key="5">
    <source>
        <dbReference type="Proteomes" id="UP001219956"/>
    </source>
</evidence>
<dbReference type="Gene3D" id="3.40.190.10">
    <property type="entry name" value="Periplasmic binding protein-like II"/>
    <property type="match status" value="2"/>
</dbReference>
<comment type="caution">
    <text evidence="4">The sequence shown here is derived from an EMBL/GenBank/DDBJ whole genome shotgun (WGS) entry which is preliminary data.</text>
</comment>
<protein>
    <submittedName>
        <fullName evidence="4">Transporter substrate-binding domain-containing protein</fullName>
    </submittedName>
</protein>
<reference evidence="4 5" key="1">
    <citation type="submission" date="2023-01" db="EMBL/GenBank/DDBJ databases">
        <title>Novel species of the genus Vogesella isolated from rivers.</title>
        <authorList>
            <person name="Lu H."/>
        </authorList>
    </citation>
    <scope>NUCLEOTIDE SEQUENCE [LARGE SCALE GENOMIC DNA]</scope>
    <source>
        <strain evidence="4 5">DC21W</strain>
    </source>
</reference>
<dbReference type="PANTHER" id="PTHR35936">
    <property type="entry name" value="MEMBRANE-BOUND LYTIC MUREIN TRANSGLYCOSYLASE F"/>
    <property type="match status" value="1"/>
</dbReference>